<evidence type="ECO:0000313" key="2">
    <source>
        <dbReference type="EMBL" id="PSJ40950.1"/>
    </source>
</evidence>
<keyword evidence="3" id="KW-1185">Reference proteome</keyword>
<gene>
    <name evidence="2" type="ORF">C7I55_11865</name>
</gene>
<accession>A0A2P7QSP2</accession>
<organism evidence="2 3">
    <name type="scientific">Allosphingosinicella deserti</name>
    <dbReference type="NCBI Taxonomy" id="2116704"/>
    <lineage>
        <taxon>Bacteria</taxon>
        <taxon>Pseudomonadati</taxon>
        <taxon>Pseudomonadota</taxon>
        <taxon>Alphaproteobacteria</taxon>
        <taxon>Sphingomonadales</taxon>
        <taxon>Sphingomonadaceae</taxon>
        <taxon>Allosphingosinicella</taxon>
    </lineage>
</organism>
<protein>
    <submittedName>
        <fullName evidence="2">Uncharacterized protein</fullName>
    </submittedName>
</protein>
<dbReference type="EMBL" id="PXYI01000003">
    <property type="protein sequence ID" value="PSJ40950.1"/>
    <property type="molecule type" value="Genomic_DNA"/>
</dbReference>
<comment type="caution">
    <text evidence="2">The sequence shown here is derived from an EMBL/GenBank/DDBJ whole genome shotgun (WGS) entry which is preliminary data.</text>
</comment>
<proteinExistence type="predicted"/>
<dbReference type="Proteomes" id="UP000241167">
    <property type="component" value="Unassembled WGS sequence"/>
</dbReference>
<sequence length="61" mass="6382">MRHGGIDEPGDIFRMPHTGSDSDNLLSDGVVAAADRLIRSASRAATASRALDLVPGSARHI</sequence>
<feature type="region of interest" description="Disordered" evidence="1">
    <location>
        <begin position="1"/>
        <end position="20"/>
    </location>
</feature>
<evidence type="ECO:0000256" key="1">
    <source>
        <dbReference type="SAM" id="MobiDB-lite"/>
    </source>
</evidence>
<dbReference type="AlphaFoldDB" id="A0A2P7QSP2"/>
<name>A0A2P7QSP2_9SPHN</name>
<evidence type="ECO:0000313" key="3">
    <source>
        <dbReference type="Proteomes" id="UP000241167"/>
    </source>
</evidence>
<reference evidence="2 3" key="1">
    <citation type="submission" date="2018-03" db="EMBL/GenBank/DDBJ databases">
        <title>The draft genome of Sphingosinicella sp. GL-C-18.</title>
        <authorList>
            <person name="Liu L."/>
            <person name="Li L."/>
            <person name="Liang L."/>
            <person name="Zhang X."/>
            <person name="Wang T."/>
        </authorList>
    </citation>
    <scope>NUCLEOTIDE SEQUENCE [LARGE SCALE GENOMIC DNA]</scope>
    <source>
        <strain evidence="2 3">GL-C-18</strain>
    </source>
</reference>